<keyword evidence="3" id="KW-1185">Reference proteome</keyword>
<dbReference type="RefSeq" id="WP_000364598.1">
    <property type="nucleotide sequence ID" value="NZ_CP011357.1"/>
</dbReference>
<gene>
    <name evidence="2" type="ORF">CAB88_31895</name>
</gene>
<evidence type="ECO:0000313" key="3">
    <source>
        <dbReference type="Proteomes" id="UP000194143"/>
    </source>
</evidence>
<protein>
    <submittedName>
        <fullName evidence="2">Uncharacterized protein</fullName>
    </submittedName>
</protein>
<evidence type="ECO:0000256" key="1">
    <source>
        <dbReference type="SAM" id="Coils"/>
    </source>
</evidence>
<sequence>MDLKTDEFFKEDIINLKDTTHQNNEVVFFCEIGEYRLEVQVIRKDHEDCFLQVYKKNNIEIDVPMWLSPTIINFEVRKQRWKDLISVINRLEDISFEIKETDELSNEFKIVARNQPIIVMKENEYKEYQKIIEELNIRNVKVIEKSVRVIEETSELDNKFKIIEGEQLVKVIKP</sequence>
<feature type="coiled-coil region" evidence="1">
    <location>
        <begin position="118"/>
        <end position="145"/>
    </location>
</feature>
<dbReference type="AlphaFoldDB" id="A0A1W6WYG1"/>
<name>A0A1W6WYG1_BACTU</name>
<dbReference type="EMBL" id="CP021063">
    <property type="protein sequence ID" value="ARP61615.1"/>
    <property type="molecule type" value="Genomic_DNA"/>
</dbReference>
<dbReference type="Proteomes" id="UP000194143">
    <property type="component" value="Plasmid poh2"/>
</dbReference>
<keyword evidence="1" id="KW-0175">Coiled coil</keyword>
<geneLocation type="plasmid" evidence="2 3">
    <name>poh2</name>
</geneLocation>
<proteinExistence type="predicted"/>
<dbReference type="KEGG" id="bthy:AQ980_31225"/>
<accession>A0A1W6WYG1</accession>
<evidence type="ECO:0000313" key="2">
    <source>
        <dbReference type="EMBL" id="ARP61615.1"/>
    </source>
</evidence>
<organism evidence="2 3">
    <name type="scientific">Bacillus thuringiensis</name>
    <dbReference type="NCBI Taxonomy" id="1428"/>
    <lineage>
        <taxon>Bacteria</taxon>
        <taxon>Bacillati</taxon>
        <taxon>Bacillota</taxon>
        <taxon>Bacilli</taxon>
        <taxon>Bacillales</taxon>
        <taxon>Bacillaceae</taxon>
        <taxon>Bacillus</taxon>
        <taxon>Bacillus cereus group</taxon>
    </lineage>
</organism>
<dbReference type="GeneID" id="67466865"/>
<keyword evidence="2" id="KW-0614">Plasmid</keyword>
<reference evidence="2 3" key="1">
    <citation type="submission" date="2017-04" db="EMBL/GenBank/DDBJ databases">
        <title>Complete Genome Sequence of Bacillus thuringiensis type Strain ATCC 10792.</title>
        <authorList>
            <person name="Oh D.-H."/>
            <person name="Park B.-J."/>
            <person name="Shuai W."/>
            <person name="Chelliah R."/>
        </authorList>
    </citation>
    <scope>NUCLEOTIDE SEQUENCE [LARGE SCALE GENOMIC DNA]</scope>
    <source>
        <strain evidence="2 3">ATCC 10792</strain>
        <plasmid evidence="2 3">poh2</plasmid>
    </source>
</reference>